<accession>A0AAN8ING0</accession>
<proteinExistence type="predicted"/>
<evidence type="ECO:0000313" key="1">
    <source>
        <dbReference type="EMBL" id="KAK5975782.1"/>
    </source>
</evidence>
<gene>
    <name evidence="1" type="ORF">GCK32_012212</name>
</gene>
<dbReference type="EMBL" id="WIXE01012620">
    <property type="protein sequence ID" value="KAK5975782.1"/>
    <property type="molecule type" value="Genomic_DNA"/>
</dbReference>
<reference evidence="1 2" key="1">
    <citation type="submission" date="2019-10" db="EMBL/GenBank/DDBJ databases">
        <title>Assembly and Annotation for the nematode Trichostrongylus colubriformis.</title>
        <authorList>
            <person name="Martin J."/>
        </authorList>
    </citation>
    <scope>NUCLEOTIDE SEQUENCE [LARGE SCALE GENOMIC DNA]</scope>
    <source>
        <strain evidence="1">G859</strain>
        <tissue evidence="1">Whole worm</tissue>
    </source>
</reference>
<sequence length="78" mass="8584">MEYLIDGYELNKIDATEPELSDYVQIPDHVRLSEELKIAHGATAIDQPRSISAASDTLTFSEHTCCHATCTRIAFAAS</sequence>
<dbReference type="AlphaFoldDB" id="A0AAN8ING0"/>
<organism evidence="1 2">
    <name type="scientific">Trichostrongylus colubriformis</name>
    <name type="common">Black scour worm</name>
    <dbReference type="NCBI Taxonomy" id="6319"/>
    <lineage>
        <taxon>Eukaryota</taxon>
        <taxon>Metazoa</taxon>
        <taxon>Ecdysozoa</taxon>
        <taxon>Nematoda</taxon>
        <taxon>Chromadorea</taxon>
        <taxon>Rhabditida</taxon>
        <taxon>Rhabditina</taxon>
        <taxon>Rhabditomorpha</taxon>
        <taxon>Strongyloidea</taxon>
        <taxon>Trichostrongylidae</taxon>
        <taxon>Trichostrongylus</taxon>
    </lineage>
</organism>
<dbReference type="Proteomes" id="UP001331761">
    <property type="component" value="Unassembled WGS sequence"/>
</dbReference>
<name>A0AAN8ING0_TRICO</name>
<protein>
    <submittedName>
        <fullName evidence="1">Uncharacterized protein</fullName>
    </submittedName>
</protein>
<comment type="caution">
    <text evidence="1">The sequence shown here is derived from an EMBL/GenBank/DDBJ whole genome shotgun (WGS) entry which is preliminary data.</text>
</comment>
<evidence type="ECO:0000313" key="2">
    <source>
        <dbReference type="Proteomes" id="UP001331761"/>
    </source>
</evidence>
<keyword evidence="2" id="KW-1185">Reference proteome</keyword>